<evidence type="ECO:0000313" key="3">
    <source>
        <dbReference type="Proteomes" id="UP000053372"/>
    </source>
</evidence>
<dbReference type="RefSeq" id="WP_027843740.1">
    <property type="nucleotide sequence ID" value="NZ_LMTZ01000085.1"/>
</dbReference>
<gene>
    <name evidence="2" type="ORF">BC008_43745</name>
</gene>
<reference evidence="2 3" key="1">
    <citation type="journal article" date="2015" name="Genome Announc.">
        <title>Draft Genome of the Euendolithic (true boring) Cyanobacterium Mastigocoleus testarum strain BC008.</title>
        <authorList>
            <person name="Guida B.S."/>
            <person name="Garcia-Pichel F."/>
        </authorList>
    </citation>
    <scope>NUCLEOTIDE SEQUENCE [LARGE SCALE GENOMIC DNA]</scope>
    <source>
        <strain evidence="2 3">BC008</strain>
    </source>
</reference>
<evidence type="ECO:0000313" key="2">
    <source>
        <dbReference type="EMBL" id="KST67674.1"/>
    </source>
</evidence>
<keyword evidence="3" id="KW-1185">Reference proteome</keyword>
<dbReference type="EMBL" id="LMTZ01000085">
    <property type="protein sequence ID" value="KST67674.1"/>
    <property type="molecule type" value="Genomic_DNA"/>
</dbReference>
<dbReference type="AlphaFoldDB" id="A0A0V7ZT78"/>
<dbReference type="Pfam" id="PF00931">
    <property type="entry name" value="NB-ARC"/>
    <property type="match status" value="1"/>
</dbReference>
<evidence type="ECO:0000259" key="1">
    <source>
        <dbReference type="Pfam" id="PF00931"/>
    </source>
</evidence>
<protein>
    <submittedName>
        <fullName evidence="2">NB-ARC domain-containing protein</fullName>
    </submittedName>
</protein>
<sequence length="542" mass="61851">MKAQEKNNFEEEFIEAKNNWELEKLYVDLASAKGKALTPVEKKFLRGLLCAFSPAEIAKTVYNSNSSSTVRVYLSNGLYKYIEEMLGNQMGYSVKVKNWSRVTPLLEKAGYKKNWMPSNGINGINGITVHQDRVKSDLFSIESSAKLDWGEAIDVSSFCGRDEDLARVKQWIIQDNCRLVLLLGIGGIGKTAVSVKLAEQISQENFDYVIWRSLHLLPSLDVLLKQILQIISPDYEGMISDNIDNNISLLIDCLRSSRCLIVLDGLDSILCNGCLREVDYPNLTTDILDETNSIGYNTAQICYRPGYEGYGELIRRLGDSQHQSSLLLTSREKPQEIVVLAGQTLPVRCLKLDGLNYKESAEILKSKGFKKIKNDEIKLLIDCYAGNPLFLKLVATAIQELFNGNIYEFLEQGTIVFGDIRAVLDRQFNRLSNLEKQIMYWLALNQDFVSVRKLQKEILLRVSQRLILEAIDSLQRRSLIIRQESNFYIAPVIIEYIGERLIEENFRLMRDNSGLSLINQTIFETQLKNYIRDEALKSRYLK</sequence>
<proteinExistence type="predicted"/>
<dbReference type="Proteomes" id="UP000053372">
    <property type="component" value="Unassembled WGS sequence"/>
</dbReference>
<dbReference type="PANTHER" id="PTHR47691:SF3">
    <property type="entry name" value="HTH-TYPE TRANSCRIPTIONAL REGULATOR RV0890C-RELATED"/>
    <property type="match status" value="1"/>
</dbReference>
<organism evidence="2 3">
    <name type="scientific">Mastigocoleus testarum BC008</name>
    <dbReference type="NCBI Taxonomy" id="371196"/>
    <lineage>
        <taxon>Bacteria</taxon>
        <taxon>Bacillati</taxon>
        <taxon>Cyanobacteriota</taxon>
        <taxon>Cyanophyceae</taxon>
        <taxon>Nostocales</taxon>
        <taxon>Hapalosiphonaceae</taxon>
        <taxon>Mastigocoleus</taxon>
    </lineage>
</organism>
<dbReference type="SUPFAM" id="SSF52540">
    <property type="entry name" value="P-loop containing nucleoside triphosphate hydrolases"/>
    <property type="match status" value="1"/>
</dbReference>
<dbReference type="PANTHER" id="PTHR47691">
    <property type="entry name" value="REGULATOR-RELATED"/>
    <property type="match status" value="1"/>
</dbReference>
<name>A0A0V7ZT78_9CYAN</name>
<dbReference type="InterPro" id="IPR027417">
    <property type="entry name" value="P-loop_NTPase"/>
</dbReference>
<dbReference type="InterPro" id="IPR002182">
    <property type="entry name" value="NB-ARC"/>
</dbReference>
<dbReference type="GO" id="GO:0043531">
    <property type="term" value="F:ADP binding"/>
    <property type="evidence" value="ECO:0007669"/>
    <property type="project" value="InterPro"/>
</dbReference>
<dbReference type="OrthoDB" id="441260at2"/>
<comment type="caution">
    <text evidence="2">The sequence shown here is derived from an EMBL/GenBank/DDBJ whole genome shotgun (WGS) entry which is preliminary data.</text>
</comment>
<dbReference type="PRINTS" id="PR00364">
    <property type="entry name" value="DISEASERSIST"/>
</dbReference>
<feature type="domain" description="NB-ARC" evidence="1">
    <location>
        <begin position="162"/>
        <end position="264"/>
    </location>
</feature>
<accession>A0A0V7ZT78</accession>
<dbReference type="Gene3D" id="3.40.50.300">
    <property type="entry name" value="P-loop containing nucleotide triphosphate hydrolases"/>
    <property type="match status" value="1"/>
</dbReference>